<dbReference type="SUPFAM" id="SSF56235">
    <property type="entry name" value="N-terminal nucleophile aminohydrolases (Ntn hydrolases)"/>
    <property type="match status" value="1"/>
</dbReference>
<dbReference type="PRINTS" id="PR01210">
    <property type="entry name" value="GGTRANSPTASE"/>
</dbReference>
<dbReference type="GO" id="GO:0016787">
    <property type="term" value="F:hydrolase activity"/>
    <property type="evidence" value="ECO:0007669"/>
    <property type="project" value="UniProtKB-KW"/>
</dbReference>
<keyword evidence="2 5" id="KW-0808">Transferase</keyword>
<evidence type="ECO:0000256" key="3">
    <source>
        <dbReference type="ARBA" id="ARBA00022801"/>
    </source>
</evidence>
<keyword evidence="6" id="KW-1185">Reference proteome</keyword>
<organism evidence="5 6">
    <name type="scientific">Thermosulfurimonas marina</name>
    <dbReference type="NCBI Taxonomy" id="2047767"/>
    <lineage>
        <taxon>Bacteria</taxon>
        <taxon>Pseudomonadati</taxon>
        <taxon>Thermodesulfobacteriota</taxon>
        <taxon>Thermodesulfobacteria</taxon>
        <taxon>Thermodesulfobacteriales</taxon>
        <taxon>Thermodesulfobacteriaceae</taxon>
        <taxon>Thermosulfurimonas</taxon>
    </lineage>
</organism>
<dbReference type="RefSeq" id="WP_168718928.1">
    <property type="nucleotide sequence ID" value="NZ_CP042909.1"/>
</dbReference>
<dbReference type="Pfam" id="PF01019">
    <property type="entry name" value="G_glu_transpept"/>
    <property type="match status" value="2"/>
</dbReference>
<dbReference type="PANTHER" id="PTHR43199:SF1">
    <property type="entry name" value="GLUTATHIONE HYDROLASE PROENZYME"/>
    <property type="match status" value="1"/>
</dbReference>
<gene>
    <name evidence="5" type="ORF">FVE67_01580</name>
</gene>
<keyword evidence="3" id="KW-0378">Hydrolase</keyword>
<comment type="similarity">
    <text evidence="1">Belongs to the gamma-glutamyltransferase family.</text>
</comment>
<sequence length="484" mass="51998">MKGVVACGNRETARAAVEILSKGGNAFDAAVGAALAAAVAECGLTGLAGGGYALAHQGLLARTTIYDFFVNSPGLGGSGIPNSLDFHRVTLHFTSSSQDFFVGAASVAVPGTPLGLKVLKEDLGRLPWEEVVAPAVRLAREGFVVDELQAACFRILAPIFIRDPLAREMFYPEGGPPEPGVRLRNPLLADFLEAYPQKVESLYRGELARRLVEFLKARGGLLTLEDLAFYHVYRRRPLKYAFSRGHLFTGPPPSFGGSLVTLGLKVFEEAFEGGPLGSFGHLQALSRALKAQAEWRNILLEHPEKIYTLVGSTAGTTHLSVADNEGNLCGITLTFGEGAGLVFPETGLMLNNILGEEDLHPRGFFSYPPGRRIPSMMAPSLLFSRGRRYVFGSGGSKRIRSALLQVAVNLAFLGLSPAEAVSAPRLHYEEGLYHAEPGLGPFPEEISPIKLWSERNLFFGGVHLVADDLSATGDPRRVGVVLYA</sequence>
<dbReference type="PANTHER" id="PTHR43199">
    <property type="entry name" value="GLUTATHIONE HYDROLASE"/>
    <property type="match status" value="1"/>
</dbReference>
<dbReference type="EMBL" id="CP042909">
    <property type="protein sequence ID" value="QJA05564.1"/>
    <property type="molecule type" value="Genomic_DNA"/>
</dbReference>
<dbReference type="Proteomes" id="UP000501253">
    <property type="component" value="Chromosome"/>
</dbReference>
<accession>A0A6H1WQY2</accession>
<dbReference type="KEGG" id="tmai:FVE67_01580"/>
<evidence type="ECO:0000313" key="6">
    <source>
        <dbReference type="Proteomes" id="UP000501253"/>
    </source>
</evidence>
<name>A0A6H1WQY2_9BACT</name>
<evidence type="ECO:0000256" key="4">
    <source>
        <dbReference type="ARBA" id="ARBA00023145"/>
    </source>
</evidence>
<proteinExistence type="inferred from homology"/>
<dbReference type="Gene3D" id="3.60.20.40">
    <property type="match status" value="1"/>
</dbReference>
<dbReference type="AlphaFoldDB" id="A0A6H1WQY2"/>
<dbReference type="GO" id="GO:0016740">
    <property type="term" value="F:transferase activity"/>
    <property type="evidence" value="ECO:0007669"/>
    <property type="project" value="UniProtKB-KW"/>
</dbReference>
<evidence type="ECO:0000256" key="1">
    <source>
        <dbReference type="ARBA" id="ARBA00009381"/>
    </source>
</evidence>
<evidence type="ECO:0000313" key="5">
    <source>
        <dbReference type="EMBL" id="QJA05564.1"/>
    </source>
</evidence>
<reference evidence="5 6" key="1">
    <citation type="submission" date="2019-08" db="EMBL/GenBank/DDBJ databases">
        <title>Complete genome sequence of Thermosulfurimonas marina SU872T, an anaerobic thermophilic chemolithoautotrophic bacterium isolated from a shallow marine hydrothermal vent.</title>
        <authorList>
            <person name="Allioux M."/>
            <person name="Jebbar M."/>
            <person name="Slobodkina G."/>
            <person name="Slobodkin A."/>
            <person name="Moalic Y."/>
            <person name="Frolova A."/>
            <person name="Shao Z."/>
            <person name="Alain K."/>
        </authorList>
    </citation>
    <scope>NUCLEOTIDE SEQUENCE [LARGE SCALE GENOMIC DNA]</scope>
    <source>
        <strain evidence="5 6">SU872</strain>
    </source>
</reference>
<dbReference type="InterPro" id="IPR029055">
    <property type="entry name" value="Ntn_hydrolases_N"/>
</dbReference>
<protein>
    <submittedName>
        <fullName evidence="5">Gamma-glutamyltransferase</fullName>
    </submittedName>
</protein>
<evidence type="ECO:0000256" key="2">
    <source>
        <dbReference type="ARBA" id="ARBA00022679"/>
    </source>
</evidence>
<dbReference type="InterPro" id="IPR051792">
    <property type="entry name" value="GGT_bact"/>
</dbReference>
<keyword evidence="4" id="KW-0865">Zymogen</keyword>
<dbReference type="InterPro" id="IPR043137">
    <property type="entry name" value="GGT_ssub_C"/>
</dbReference>